<keyword evidence="2" id="KW-1185">Reference proteome</keyword>
<dbReference type="Proteomes" id="UP001595616">
    <property type="component" value="Unassembled WGS sequence"/>
</dbReference>
<organism evidence="1 2">
    <name type="scientific">Lacihabitans lacunae</name>
    <dbReference type="NCBI Taxonomy" id="1028214"/>
    <lineage>
        <taxon>Bacteria</taxon>
        <taxon>Pseudomonadati</taxon>
        <taxon>Bacteroidota</taxon>
        <taxon>Cytophagia</taxon>
        <taxon>Cytophagales</taxon>
        <taxon>Leadbetterellaceae</taxon>
        <taxon>Lacihabitans</taxon>
    </lineage>
</organism>
<gene>
    <name evidence="1" type="ORF">ACFOOI_11565</name>
</gene>
<dbReference type="EMBL" id="JBHRYQ010000001">
    <property type="protein sequence ID" value="MFC3811291.1"/>
    <property type="molecule type" value="Genomic_DNA"/>
</dbReference>
<reference evidence="2" key="1">
    <citation type="journal article" date="2019" name="Int. J. Syst. Evol. Microbiol.">
        <title>The Global Catalogue of Microorganisms (GCM) 10K type strain sequencing project: providing services to taxonomists for standard genome sequencing and annotation.</title>
        <authorList>
            <consortium name="The Broad Institute Genomics Platform"/>
            <consortium name="The Broad Institute Genome Sequencing Center for Infectious Disease"/>
            <person name="Wu L."/>
            <person name="Ma J."/>
        </authorList>
    </citation>
    <scope>NUCLEOTIDE SEQUENCE [LARGE SCALE GENOMIC DNA]</scope>
    <source>
        <strain evidence="2">CECT 7956</strain>
    </source>
</reference>
<dbReference type="InterPro" id="IPR052918">
    <property type="entry name" value="Motility_Chemotaxis_Reg"/>
</dbReference>
<accession>A0ABV7YWK7</accession>
<proteinExistence type="predicted"/>
<name>A0ABV7YWK7_9BACT</name>
<evidence type="ECO:0000313" key="1">
    <source>
        <dbReference type="EMBL" id="MFC3811291.1"/>
    </source>
</evidence>
<dbReference type="Pfam" id="PF06739">
    <property type="entry name" value="SBBP"/>
    <property type="match status" value="2"/>
</dbReference>
<sequence>MKKLLIYLTLNIIINSFIGGWGDRRFGAFGQGVFEPNNMRLPSLTSNQVLAISSPQKGMMVFDTDAKCIKYFNGTEWICTSSTKGITPSNQSAKRIGNNSNDDIGVSIATDAAGNVYVGGSFYATATYGSYNFTSYDAVLQQYTEGVFIIKFSPEGSILWAVSEVGASMIDLEVDAYGNIYFAYFQQYATAPNNIVHVNRIQRRNANGTYGWRVDYTDFVQVKEIGVSNGLMIFVTGIYTTSVGFNTATLNQIGQDDIFILKLSSLDGSEIWAKRAGGIANDRPESLEVEGENFYLTGSTNGSANFGNNATTHNVTTILQNDAFIVKYDTDGNVIWQNRIGGNSDDIGRDVAVDNQGNVYLVGTYGGSALSVDNYFNTTQDPDGLAKGAFIAKFSSTGVLAWLNHAGRTNEEGVVFLNVSANNSGNCVVAGAFQKCVSFGTNDLTTFGKLDIFIAKYDSEGKIDWITKGGGANNDRCLSIAYTPSGIYATGYFLQSASLGGTLLTSTTGSQRGFYIYKIKE</sequence>
<dbReference type="SUPFAM" id="SSF101898">
    <property type="entry name" value="NHL repeat"/>
    <property type="match status" value="1"/>
</dbReference>
<protein>
    <submittedName>
        <fullName evidence="1">SBBP repeat-containing protein</fullName>
    </submittedName>
</protein>
<dbReference type="PANTHER" id="PTHR35580:SF1">
    <property type="entry name" value="PHYTASE-LIKE DOMAIN-CONTAINING PROTEIN"/>
    <property type="match status" value="1"/>
</dbReference>
<evidence type="ECO:0000313" key="2">
    <source>
        <dbReference type="Proteomes" id="UP001595616"/>
    </source>
</evidence>
<dbReference type="RefSeq" id="WP_379838132.1">
    <property type="nucleotide sequence ID" value="NZ_JBHRYQ010000001.1"/>
</dbReference>
<comment type="caution">
    <text evidence="1">The sequence shown here is derived from an EMBL/GenBank/DDBJ whole genome shotgun (WGS) entry which is preliminary data.</text>
</comment>
<dbReference type="PANTHER" id="PTHR35580">
    <property type="entry name" value="CELL SURFACE GLYCOPROTEIN (S-LAYER PROTEIN)-LIKE PROTEIN"/>
    <property type="match status" value="1"/>
</dbReference>
<dbReference type="InterPro" id="IPR010620">
    <property type="entry name" value="SBBP_repeat"/>
</dbReference>